<evidence type="ECO:0000313" key="1">
    <source>
        <dbReference type="EMBL" id="ALF01655.1"/>
    </source>
</evidence>
<gene>
    <name evidence="1" type="ORF">CPT_Percy21</name>
</gene>
<accession>A0A0M4RSN0</accession>
<evidence type="ECO:0000313" key="2">
    <source>
        <dbReference type="Proteomes" id="UP000204057"/>
    </source>
</evidence>
<protein>
    <submittedName>
        <fullName evidence="1">Uncharacterized protein</fullName>
    </submittedName>
</protein>
<keyword evidence="2" id="KW-1185">Reference proteome</keyword>
<dbReference type="GeneID" id="26796248"/>
<dbReference type="KEGG" id="vg:26796248"/>
<reference evidence="1 2" key="1">
    <citation type="journal article" date="2015" name="Genome Announc.">
        <title>Complete Genome Sequence of Caulobacter crescentus Podophage Percy.</title>
        <authorList>
            <person name="Lerma R.A."/>
            <person name="Tidwell T.J."/>
            <person name="Cahill J.L."/>
            <person name="Rasche E.S."/>
            <person name="Kuty Everett G.F."/>
        </authorList>
    </citation>
    <scope>NUCLEOTIDE SEQUENCE [LARGE SCALE GENOMIC DNA]</scope>
</reference>
<organism evidence="1 2">
    <name type="scientific">Caulobacter phage Percy</name>
    <dbReference type="NCBI Taxonomy" id="1701809"/>
    <lineage>
        <taxon>Viruses</taxon>
        <taxon>Duplodnaviria</taxon>
        <taxon>Heunggongvirae</taxon>
        <taxon>Uroviricota</taxon>
        <taxon>Caudoviricetes</taxon>
        <taxon>Autographivirales</taxon>
        <taxon>Autonotataviridae</taxon>
        <taxon>Percyvirus</taxon>
        <taxon>Percyvirus percy</taxon>
    </lineage>
</organism>
<proteinExistence type="predicted"/>
<dbReference type="EMBL" id="KT381879">
    <property type="protein sequence ID" value="ALF01655.1"/>
    <property type="molecule type" value="Genomic_DNA"/>
</dbReference>
<dbReference type="RefSeq" id="YP_009225253.1">
    <property type="nucleotide sequence ID" value="NC_029092.1"/>
</dbReference>
<dbReference type="Proteomes" id="UP000204057">
    <property type="component" value="Segment"/>
</dbReference>
<sequence>MAQRHTLPQKVKAYEEAHIGDRFRDELRRRLHDPNYYLLRYLRCHVRAHGANLASRVGNPPMYLPPDFTEIEFQLHECPVCYWVVADGDIIDKWWKDQG</sequence>
<name>A0A0M4RSN0_9CAUD</name>